<evidence type="ECO:0008006" key="3">
    <source>
        <dbReference type="Google" id="ProtNLM"/>
    </source>
</evidence>
<evidence type="ECO:0000313" key="2">
    <source>
        <dbReference type="Proteomes" id="UP000886520"/>
    </source>
</evidence>
<dbReference type="InterPro" id="IPR019138">
    <property type="entry name" value="De-etiolated_protein_1_Det1"/>
</dbReference>
<dbReference type="GO" id="GO:1990756">
    <property type="term" value="F:ubiquitin-like ligase-substrate adaptor activity"/>
    <property type="evidence" value="ECO:0007669"/>
    <property type="project" value="TreeGrafter"/>
</dbReference>
<dbReference type="EMBL" id="JABFUD020000001">
    <property type="protein sequence ID" value="KAI5084277.1"/>
    <property type="molecule type" value="Genomic_DNA"/>
</dbReference>
<evidence type="ECO:0000313" key="1">
    <source>
        <dbReference type="EMBL" id="KAI5084277.1"/>
    </source>
</evidence>
<dbReference type="GO" id="GO:0031461">
    <property type="term" value="C:cullin-RING ubiquitin ligase complex"/>
    <property type="evidence" value="ECO:0007669"/>
    <property type="project" value="TreeGrafter"/>
</dbReference>
<dbReference type="GO" id="GO:0016567">
    <property type="term" value="P:protein ubiquitination"/>
    <property type="evidence" value="ECO:0007669"/>
    <property type="project" value="TreeGrafter"/>
</dbReference>
<protein>
    <recommendedName>
        <fullName evidence="3">DET1 homolog</fullName>
    </recommendedName>
</protein>
<dbReference type="Proteomes" id="UP000886520">
    <property type="component" value="Chromosome 1"/>
</dbReference>
<dbReference type="OrthoDB" id="18339at2759"/>
<organism evidence="1 2">
    <name type="scientific">Adiantum capillus-veneris</name>
    <name type="common">Maidenhair fern</name>
    <dbReference type="NCBI Taxonomy" id="13818"/>
    <lineage>
        <taxon>Eukaryota</taxon>
        <taxon>Viridiplantae</taxon>
        <taxon>Streptophyta</taxon>
        <taxon>Embryophyta</taxon>
        <taxon>Tracheophyta</taxon>
        <taxon>Polypodiopsida</taxon>
        <taxon>Polypodiidae</taxon>
        <taxon>Polypodiales</taxon>
        <taxon>Pteridineae</taxon>
        <taxon>Pteridaceae</taxon>
        <taxon>Vittarioideae</taxon>
        <taxon>Adiantum</taxon>
    </lineage>
</organism>
<dbReference type="GO" id="GO:0005634">
    <property type="term" value="C:nucleus"/>
    <property type="evidence" value="ECO:0007669"/>
    <property type="project" value="TreeGrafter"/>
</dbReference>
<accession>A0A9D4ZSW8</accession>
<dbReference type="GO" id="GO:0032436">
    <property type="term" value="P:positive regulation of proteasomal ubiquitin-dependent protein catabolic process"/>
    <property type="evidence" value="ECO:0007669"/>
    <property type="project" value="TreeGrafter"/>
</dbReference>
<dbReference type="PANTHER" id="PTHR13374">
    <property type="entry name" value="DET1 HOMOLOG DE-ETIOLATED-1 HOMOLOG"/>
    <property type="match status" value="1"/>
</dbReference>
<gene>
    <name evidence="1" type="ORF">GOP47_0000446</name>
</gene>
<dbReference type="Pfam" id="PF09737">
    <property type="entry name" value="Det1"/>
    <property type="match status" value="2"/>
</dbReference>
<sequence>MRMWRRSDNILHRLSEREISAAPPNTHIQRARLLYENIVPNYTVYDVECPDYHFRKFSNDGQFLICFSRNYQNLIVYRHNCLTFCSKGVNCENQEEFPIKGKKFESHFSQLYSLSLASGSELICTDFFLATDCNSYGIFATATTPETDPPARPGAVPNIPSMEKITFHLVRLADGTIMDERKFHDDFIHLAHNVGIFMYDDFISILSVRYQAIHILQVRKGGMFVDVRTIGPFCREDDELLLSSHAQGCSRASQGSSSRNNTIDNGLVDQHLNTIQDEVLGLGSVGNMISGLLGSNHKVAFQLGTAQDSSSPQNPSLDEVGANVKSDQMLGGLKQRLLSYIFRSFDSQDSDPNAKALRLKRFYYHFQHYADLVIWKVQFLDRYHLLIKFGSVDGVVLQNSDASNQTAFFVIYNFESTKILGFYPNNSEELLLVFEQYFDHFRVAPAYPLYMRFISSYSNNKSAREQFRKQKAACNSTKPNSFTQVIRRTLAALPCNAQSHSPSPYFDQSLFHFDERLISATDQYKPCTEHPIKFLSRRKPNALKFKINPGLEVGDSRGKRVASFIFHPTFPFAITVQQAFRQPAVVNFHMRR</sequence>
<dbReference type="AlphaFoldDB" id="A0A9D4ZSW8"/>
<dbReference type="GO" id="GO:0031625">
    <property type="term" value="F:ubiquitin protein ligase binding"/>
    <property type="evidence" value="ECO:0007669"/>
    <property type="project" value="TreeGrafter"/>
</dbReference>
<reference evidence="1" key="1">
    <citation type="submission" date="2021-01" db="EMBL/GenBank/DDBJ databases">
        <title>Adiantum capillus-veneris genome.</title>
        <authorList>
            <person name="Fang Y."/>
            <person name="Liao Q."/>
        </authorList>
    </citation>
    <scope>NUCLEOTIDE SEQUENCE</scope>
    <source>
        <strain evidence="1">H3</strain>
        <tissue evidence="1">Leaf</tissue>
    </source>
</reference>
<proteinExistence type="predicted"/>
<name>A0A9D4ZSW8_ADICA</name>
<comment type="caution">
    <text evidence="1">The sequence shown here is derived from an EMBL/GenBank/DDBJ whole genome shotgun (WGS) entry which is preliminary data.</text>
</comment>
<keyword evidence="2" id="KW-1185">Reference proteome</keyword>
<dbReference type="PANTHER" id="PTHR13374:SF3">
    <property type="entry name" value="DET1 HOMOLOG"/>
    <property type="match status" value="1"/>
</dbReference>